<keyword evidence="2" id="KW-1185">Reference proteome</keyword>
<accession>A0ABV0X8H1</accession>
<sequence length="105" mass="11733">MNAVFSVHIRSNRSFAADSRSEKVLVVLLLNLIGVKRVHLRCFSPRFLSLFLSLGSFFSLSSAGTLSFCDVLLIRPQWVVFLSEIFQSGRLDSFGMSLRLSSSSK</sequence>
<name>A0ABV0X8H1_9TELE</name>
<organism evidence="1 2">
    <name type="scientific">Xenotaenia resolanae</name>
    <dbReference type="NCBI Taxonomy" id="208358"/>
    <lineage>
        <taxon>Eukaryota</taxon>
        <taxon>Metazoa</taxon>
        <taxon>Chordata</taxon>
        <taxon>Craniata</taxon>
        <taxon>Vertebrata</taxon>
        <taxon>Euteleostomi</taxon>
        <taxon>Actinopterygii</taxon>
        <taxon>Neopterygii</taxon>
        <taxon>Teleostei</taxon>
        <taxon>Neoteleostei</taxon>
        <taxon>Acanthomorphata</taxon>
        <taxon>Ovalentaria</taxon>
        <taxon>Atherinomorphae</taxon>
        <taxon>Cyprinodontiformes</taxon>
        <taxon>Goodeidae</taxon>
        <taxon>Xenotaenia</taxon>
    </lineage>
</organism>
<proteinExistence type="predicted"/>
<gene>
    <name evidence="1" type="ORF">XENORESO_020080</name>
</gene>
<comment type="caution">
    <text evidence="1">The sequence shown here is derived from an EMBL/GenBank/DDBJ whole genome shotgun (WGS) entry which is preliminary data.</text>
</comment>
<evidence type="ECO:0000313" key="1">
    <source>
        <dbReference type="EMBL" id="MEQ2277116.1"/>
    </source>
</evidence>
<dbReference type="EMBL" id="JAHRIM010090849">
    <property type="protein sequence ID" value="MEQ2277116.1"/>
    <property type="molecule type" value="Genomic_DNA"/>
</dbReference>
<evidence type="ECO:0000313" key="2">
    <source>
        <dbReference type="Proteomes" id="UP001444071"/>
    </source>
</evidence>
<reference evidence="1 2" key="1">
    <citation type="submission" date="2021-06" db="EMBL/GenBank/DDBJ databases">
        <authorList>
            <person name="Palmer J.M."/>
        </authorList>
    </citation>
    <scope>NUCLEOTIDE SEQUENCE [LARGE SCALE GENOMIC DNA]</scope>
    <source>
        <strain evidence="1 2">XR_2019</strain>
        <tissue evidence="1">Muscle</tissue>
    </source>
</reference>
<dbReference type="Proteomes" id="UP001444071">
    <property type="component" value="Unassembled WGS sequence"/>
</dbReference>
<protein>
    <submittedName>
        <fullName evidence="1">Uncharacterized protein</fullName>
    </submittedName>
</protein>